<dbReference type="EMBL" id="JAFIDA010000001">
    <property type="protein sequence ID" value="MBP1327319.1"/>
    <property type="molecule type" value="Genomic_DNA"/>
</dbReference>
<accession>A0A940PTQ5</accession>
<dbReference type="SMART" id="SM00882">
    <property type="entry name" value="CoA_trans"/>
    <property type="match status" value="1"/>
</dbReference>
<comment type="caution">
    <text evidence="2">The sequence shown here is derived from an EMBL/GenBank/DDBJ whole genome shotgun (WGS) entry which is preliminary data.</text>
</comment>
<dbReference type="InterPro" id="IPR037171">
    <property type="entry name" value="NagB/RpiA_transferase-like"/>
</dbReference>
<name>A0A940PTQ5_9MICO</name>
<dbReference type="GO" id="GO:0018730">
    <property type="term" value="F:glutaconate CoA-transferase activity"/>
    <property type="evidence" value="ECO:0007669"/>
    <property type="project" value="UniProtKB-EC"/>
</dbReference>
<evidence type="ECO:0000256" key="1">
    <source>
        <dbReference type="ARBA" id="ARBA00007047"/>
    </source>
</evidence>
<protein>
    <submittedName>
        <fullName evidence="2">Glutaconate CoA-transferase subunit A</fullName>
        <ecNumber evidence="2">2.8.3.12</ecNumber>
    </submittedName>
</protein>
<dbReference type="PANTHER" id="PTHR43293:SF3">
    <property type="entry name" value="CHOLESTEROL RING-CLEAVING HYDROLASE IPDB SUBUNIT"/>
    <property type="match status" value="1"/>
</dbReference>
<dbReference type="Gene3D" id="3.30.30.40">
    <property type="match status" value="1"/>
</dbReference>
<dbReference type="PANTHER" id="PTHR43293">
    <property type="entry name" value="ACETATE COA-TRANSFERASE YDIF"/>
    <property type="match status" value="1"/>
</dbReference>
<proteinExistence type="inferred from homology"/>
<keyword evidence="2" id="KW-0808">Transferase</keyword>
<dbReference type="Pfam" id="PF01144">
    <property type="entry name" value="CoA_trans"/>
    <property type="match status" value="1"/>
</dbReference>
<dbReference type="RefSeq" id="WP_342452174.1">
    <property type="nucleotide sequence ID" value="NZ_JAFIDA010000001.1"/>
</dbReference>
<evidence type="ECO:0000313" key="3">
    <source>
        <dbReference type="Proteomes" id="UP000675163"/>
    </source>
</evidence>
<organism evidence="2 3">
    <name type="scientific">Leucobacter exalbidus</name>
    <dbReference type="NCBI Taxonomy" id="662960"/>
    <lineage>
        <taxon>Bacteria</taxon>
        <taxon>Bacillati</taxon>
        <taxon>Actinomycetota</taxon>
        <taxon>Actinomycetes</taxon>
        <taxon>Micrococcales</taxon>
        <taxon>Microbacteriaceae</taxon>
        <taxon>Leucobacter</taxon>
    </lineage>
</organism>
<dbReference type="SUPFAM" id="SSF100950">
    <property type="entry name" value="NagB/RpiA/CoA transferase-like"/>
    <property type="match status" value="1"/>
</dbReference>
<evidence type="ECO:0000313" key="2">
    <source>
        <dbReference type="EMBL" id="MBP1327319.1"/>
    </source>
</evidence>
<keyword evidence="3" id="KW-1185">Reference proteome</keyword>
<dbReference type="AlphaFoldDB" id="A0A940PTQ5"/>
<sequence length="322" mass="35634">MAIAHTATSDAVTPESPKVMSLMGAVARFVHDGNTVALEGMSHLIPFAAAHEIIRQRKRNLTLCRMTPDIISDQLIAAGCVSKLVASFFASGSAGSLYEIRRRVEKQIPEPLEVEEYTHFGMVNRYHAGAARIPFMPLRSYTGSDLPKVNPNIQSVKDPYSDGSIYVVPALNPDVTIVQAQRADRRGNVQMWGILGAQQEACYAASNVIVLVEEIVDNEIIQADPNRTVLPAHAVSAVVHAPRGAHPSYAQGYYDRDCRFYRDWTAISKEPEKLQAWLKEWVYDLAGPEEYAHKLGSARWEELAVGENLSGTVNYGRRLENS</sequence>
<dbReference type="Proteomes" id="UP000675163">
    <property type="component" value="Unassembled WGS sequence"/>
</dbReference>
<comment type="similarity">
    <text evidence="1">Belongs to the 3-oxoacid CoA-transferase subunit B family.</text>
</comment>
<dbReference type="Gene3D" id="3.40.1080.10">
    <property type="entry name" value="Glutaconate Coenzyme A-transferase"/>
    <property type="match status" value="1"/>
</dbReference>
<dbReference type="InterPro" id="IPR004165">
    <property type="entry name" value="CoA_trans_fam_I"/>
</dbReference>
<reference evidence="2" key="1">
    <citation type="submission" date="2021-02" db="EMBL/GenBank/DDBJ databases">
        <title>Sequencing the genomes of 1000 actinobacteria strains.</title>
        <authorList>
            <person name="Klenk H.-P."/>
        </authorList>
    </citation>
    <scope>NUCLEOTIDE SEQUENCE</scope>
    <source>
        <strain evidence="2">DSM 22850</strain>
    </source>
</reference>
<gene>
    <name evidence="2" type="ORF">JOF28_002551</name>
</gene>
<dbReference type="EC" id="2.8.3.12" evidence="2"/>